<reference evidence="1 2" key="1">
    <citation type="submission" date="2017-03" db="EMBL/GenBank/DDBJ databases">
        <title>WGS assembly of Porphyra umbilicalis.</title>
        <authorList>
            <person name="Brawley S.H."/>
            <person name="Blouin N.A."/>
            <person name="Ficko-Blean E."/>
            <person name="Wheeler G.L."/>
            <person name="Lohr M."/>
            <person name="Goodson H.V."/>
            <person name="Jenkins J.W."/>
            <person name="Blaby-Haas C.E."/>
            <person name="Helliwell K.E."/>
            <person name="Chan C."/>
            <person name="Marriage T."/>
            <person name="Bhattacharya D."/>
            <person name="Klein A.S."/>
            <person name="Badis Y."/>
            <person name="Brodie J."/>
            <person name="Cao Y."/>
            <person name="Collen J."/>
            <person name="Dittami S.M."/>
            <person name="Gachon C.M."/>
            <person name="Green B.R."/>
            <person name="Karpowicz S."/>
            <person name="Kim J.W."/>
            <person name="Kudahl U."/>
            <person name="Lin S."/>
            <person name="Michel G."/>
            <person name="Mittag M."/>
            <person name="Olson B.J."/>
            <person name="Pangilinan J."/>
            <person name="Peng Y."/>
            <person name="Qiu H."/>
            <person name="Shu S."/>
            <person name="Singer J.T."/>
            <person name="Smith A.G."/>
            <person name="Sprecher B.N."/>
            <person name="Wagner V."/>
            <person name="Wang W."/>
            <person name="Wang Z.-Y."/>
            <person name="Yan J."/>
            <person name="Yarish C."/>
            <person name="Zoeuner-Riek S."/>
            <person name="Zhuang Y."/>
            <person name="Zou Y."/>
            <person name="Lindquist E.A."/>
            <person name="Grimwood J."/>
            <person name="Barry K."/>
            <person name="Rokhsar D.S."/>
            <person name="Schmutz J."/>
            <person name="Stiller J.W."/>
            <person name="Grossman A.R."/>
            <person name="Prochnik S.E."/>
        </authorList>
    </citation>
    <scope>NUCLEOTIDE SEQUENCE [LARGE SCALE GENOMIC DNA]</scope>
    <source>
        <strain evidence="1">4086291</strain>
    </source>
</reference>
<evidence type="ECO:0000313" key="2">
    <source>
        <dbReference type="Proteomes" id="UP000218209"/>
    </source>
</evidence>
<protein>
    <recommendedName>
        <fullName evidence="3">Nudix hydrolase domain-containing protein</fullName>
    </recommendedName>
</protein>
<dbReference type="Gene3D" id="3.90.79.10">
    <property type="entry name" value="Nucleoside Triphosphate Pyrophosphohydrolase"/>
    <property type="match status" value="1"/>
</dbReference>
<dbReference type="Proteomes" id="UP000218209">
    <property type="component" value="Unassembled WGS sequence"/>
</dbReference>
<dbReference type="InterPro" id="IPR015797">
    <property type="entry name" value="NUDIX_hydrolase-like_dom_sf"/>
</dbReference>
<keyword evidence="2" id="KW-1185">Reference proteome</keyword>
<gene>
    <name evidence="1" type="ORF">BU14_0396s0010</name>
</gene>
<dbReference type="AlphaFoldDB" id="A0A1X6NWD5"/>
<accession>A0A1X6NWD5</accession>
<proteinExistence type="predicted"/>
<dbReference type="EMBL" id="KV919031">
    <property type="protein sequence ID" value="OSX72907.1"/>
    <property type="molecule type" value="Genomic_DNA"/>
</dbReference>
<dbReference type="OrthoDB" id="2011998at2759"/>
<organism evidence="1 2">
    <name type="scientific">Porphyra umbilicalis</name>
    <name type="common">Purple laver</name>
    <name type="synonym">Red alga</name>
    <dbReference type="NCBI Taxonomy" id="2786"/>
    <lineage>
        <taxon>Eukaryota</taxon>
        <taxon>Rhodophyta</taxon>
        <taxon>Bangiophyceae</taxon>
        <taxon>Bangiales</taxon>
        <taxon>Bangiaceae</taxon>
        <taxon>Porphyra</taxon>
    </lineage>
</organism>
<sequence length="190" mass="20123">MGRQTVGCVPVLVDAATGTPSVLLVRPLSPAAVWRFPASPVGSGERSRKAASRGALAQAGVKGEVVGPTLGSPVALTAPGNRKVWLLHVTDVHDRWSKGWKGRNKWERRWLTFPDARALLKREEPSKHRAKVLELLNDAATRLVYQRAAAAAAVAAAAAAATATVHAPPPVACDWSTELDVDSDESEAEA</sequence>
<name>A0A1X6NWD5_PORUM</name>
<evidence type="ECO:0008006" key="3">
    <source>
        <dbReference type="Google" id="ProtNLM"/>
    </source>
</evidence>
<evidence type="ECO:0000313" key="1">
    <source>
        <dbReference type="EMBL" id="OSX72907.1"/>
    </source>
</evidence>
<dbReference type="SUPFAM" id="SSF55811">
    <property type="entry name" value="Nudix"/>
    <property type="match status" value="1"/>
</dbReference>